<protein>
    <submittedName>
        <fullName evidence="1">Uncharacterized protein</fullName>
    </submittedName>
</protein>
<dbReference type="AlphaFoldDB" id="A0A0F9ANS8"/>
<gene>
    <name evidence="1" type="ORF">LCGC14_2627790</name>
</gene>
<comment type="caution">
    <text evidence="1">The sequence shown here is derived from an EMBL/GenBank/DDBJ whole genome shotgun (WGS) entry which is preliminary data.</text>
</comment>
<dbReference type="EMBL" id="LAZR01044995">
    <property type="protein sequence ID" value="KKL00937.1"/>
    <property type="molecule type" value="Genomic_DNA"/>
</dbReference>
<feature type="non-terminal residue" evidence="1">
    <location>
        <position position="57"/>
    </location>
</feature>
<proteinExistence type="predicted"/>
<sequence>MPGTTKEEAARNARRRIGRIIHTRTLVIDCDNNVVRYAVNGTQLQEIVPQKKNTPLT</sequence>
<accession>A0A0F9ANS8</accession>
<reference evidence="1" key="1">
    <citation type="journal article" date="2015" name="Nature">
        <title>Complex archaea that bridge the gap between prokaryotes and eukaryotes.</title>
        <authorList>
            <person name="Spang A."/>
            <person name="Saw J.H."/>
            <person name="Jorgensen S.L."/>
            <person name="Zaremba-Niedzwiedzka K."/>
            <person name="Martijn J."/>
            <person name="Lind A.E."/>
            <person name="van Eijk R."/>
            <person name="Schleper C."/>
            <person name="Guy L."/>
            <person name="Ettema T.J."/>
        </authorList>
    </citation>
    <scope>NUCLEOTIDE SEQUENCE</scope>
</reference>
<evidence type="ECO:0000313" key="1">
    <source>
        <dbReference type="EMBL" id="KKL00937.1"/>
    </source>
</evidence>
<name>A0A0F9ANS8_9ZZZZ</name>
<organism evidence="1">
    <name type="scientific">marine sediment metagenome</name>
    <dbReference type="NCBI Taxonomy" id="412755"/>
    <lineage>
        <taxon>unclassified sequences</taxon>
        <taxon>metagenomes</taxon>
        <taxon>ecological metagenomes</taxon>
    </lineage>
</organism>